<name>A0A6V8Q6D4_9ACTN</name>
<evidence type="ECO:0000313" key="1">
    <source>
        <dbReference type="EMBL" id="GFP37901.1"/>
    </source>
</evidence>
<dbReference type="InterPro" id="IPR009003">
    <property type="entry name" value="Peptidase_S1_PA"/>
</dbReference>
<proteinExistence type="predicted"/>
<evidence type="ECO:0000313" key="2">
    <source>
        <dbReference type="EMBL" id="GFP40295.1"/>
    </source>
</evidence>
<protein>
    <submittedName>
        <fullName evidence="2">Uncharacterized protein</fullName>
    </submittedName>
</protein>
<sequence>MLDFQTAFRRIRPSIVGIGLRHDPEYEIFGSGFIVHLHGCIMANRHVLEPLLVKAQDDRIGIRPEAAAFLFIQGPPEPDFVPVEAPMIGRLGLPSL</sequence>
<dbReference type="EMBL" id="BLSC01000214">
    <property type="protein sequence ID" value="GFP37901.1"/>
    <property type="molecule type" value="Genomic_DNA"/>
</dbReference>
<comment type="caution">
    <text evidence="2">The sequence shown here is derived from an EMBL/GenBank/DDBJ whole genome shotgun (WGS) entry which is preliminary data.</text>
</comment>
<dbReference type="Proteomes" id="UP000561271">
    <property type="component" value="Unassembled WGS sequence"/>
</dbReference>
<evidence type="ECO:0000313" key="3">
    <source>
        <dbReference type="Proteomes" id="UP000561271"/>
    </source>
</evidence>
<dbReference type="EMBL" id="BLSD01000195">
    <property type="protein sequence ID" value="GFP40295.1"/>
    <property type="molecule type" value="Genomic_DNA"/>
</dbReference>
<dbReference type="AlphaFoldDB" id="A0A6V8Q6D4"/>
<dbReference type="Gene3D" id="2.40.10.10">
    <property type="entry name" value="Trypsin-like serine proteases"/>
    <property type="match status" value="1"/>
</dbReference>
<evidence type="ECO:0000313" key="4">
    <source>
        <dbReference type="Proteomes" id="UP000569018"/>
    </source>
</evidence>
<dbReference type="SUPFAM" id="SSF50494">
    <property type="entry name" value="Trypsin-like serine proteases"/>
    <property type="match status" value="1"/>
</dbReference>
<dbReference type="InterPro" id="IPR043504">
    <property type="entry name" value="Peptidase_S1_PA_chymotrypsin"/>
</dbReference>
<accession>A0A6V8Q6D4</accession>
<organism evidence="2 4">
    <name type="scientific">Candidatus Hakubella thermalkaliphila</name>
    <dbReference type="NCBI Taxonomy" id="2754717"/>
    <lineage>
        <taxon>Bacteria</taxon>
        <taxon>Bacillati</taxon>
        <taxon>Actinomycetota</taxon>
        <taxon>Actinomycetota incertae sedis</taxon>
        <taxon>Candidatus Hakubellales</taxon>
        <taxon>Candidatus Hakubellaceae</taxon>
        <taxon>Candidatus Hakubella</taxon>
    </lineage>
</organism>
<dbReference type="Proteomes" id="UP000569018">
    <property type="component" value="Unassembled WGS sequence"/>
</dbReference>
<reference evidence="3 4" key="1">
    <citation type="journal article" date="2020" name="Front. Microbiol.">
        <title>Single-cell genomics of novel Actinobacteria with the Wood-Ljungdahl pathway discovered in a serpentinizing system.</title>
        <authorList>
            <person name="Merino N."/>
            <person name="Kawai M."/>
            <person name="Boyd E.S."/>
            <person name="Colman D.R."/>
            <person name="McGlynn S.E."/>
            <person name="Nealson K.H."/>
            <person name="Kurokawa K."/>
            <person name="Hongoh Y."/>
        </authorList>
    </citation>
    <scope>NUCLEOTIDE SEQUENCE [LARGE SCALE GENOMIC DNA]</scope>
    <source>
        <strain evidence="1 3">S44</strain>
        <strain evidence="2 4">S47</strain>
    </source>
</reference>
<gene>
    <name evidence="1" type="ORF">HKBW3S44_01581</name>
    <name evidence="2" type="ORF">HKBW3S47_01991</name>
</gene>